<evidence type="ECO:0000256" key="14">
    <source>
        <dbReference type="ARBA" id="ARBA00023075"/>
    </source>
</evidence>
<comment type="similarity">
    <text evidence="17">Belongs to the cytochrome b family.</text>
</comment>
<comment type="cofactor">
    <cofactor evidence="17">
        <name>heme b</name>
        <dbReference type="ChEBI" id="CHEBI:60344"/>
    </cofactor>
    <text evidence="17">Binds 2 heme groups non-covalently.</text>
</comment>
<dbReference type="AlphaFoldDB" id="A0A0S3M451"/>
<keyword evidence="16 17" id="KW-0472">Membrane</keyword>
<dbReference type="Gene3D" id="1.20.810.10">
    <property type="entry name" value="Cytochrome Bc1 Complex, Chain C"/>
    <property type="match status" value="1"/>
</dbReference>
<dbReference type="InterPro" id="IPR027387">
    <property type="entry name" value="Cytb/b6-like_sf"/>
</dbReference>
<dbReference type="RefSeq" id="YP_009186361.1">
    <property type="nucleotide sequence ID" value="NC_028622.1"/>
</dbReference>
<keyword evidence="12 17" id="KW-1133">Transmembrane helix</keyword>
<evidence type="ECO:0000256" key="12">
    <source>
        <dbReference type="ARBA" id="ARBA00022989"/>
    </source>
</evidence>
<evidence type="ECO:0000256" key="9">
    <source>
        <dbReference type="ARBA" id="ARBA00022723"/>
    </source>
</evidence>
<comment type="subcellular location">
    <subcellularLocation>
        <location evidence="2">Mitochondrion inner membrane</location>
        <topology evidence="2">Multi-pass membrane protein</topology>
    </subcellularLocation>
</comment>
<dbReference type="InterPro" id="IPR036150">
    <property type="entry name" value="Cyt_b/b6_C_sf"/>
</dbReference>
<evidence type="ECO:0000256" key="16">
    <source>
        <dbReference type="ARBA" id="ARBA00023136"/>
    </source>
</evidence>
<evidence type="ECO:0000256" key="6">
    <source>
        <dbReference type="ARBA" id="ARBA00022617"/>
    </source>
</evidence>
<dbReference type="GO" id="GO:0008121">
    <property type="term" value="F:quinol-cytochrome-c reductase activity"/>
    <property type="evidence" value="ECO:0007669"/>
    <property type="project" value="TreeGrafter"/>
</dbReference>
<dbReference type="PROSITE" id="PS51003">
    <property type="entry name" value="CYTB_CTER"/>
    <property type="match status" value="1"/>
</dbReference>
<dbReference type="CDD" id="cd00284">
    <property type="entry name" value="Cytochrome_b_N"/>
    <property type="match status" value="1"/>
</dbReference>
<geneLocation type="mitochondrion" evidence="20"/>
<keyword evidence="14" id="KW-0830">Ubiquinone</keyword>
<feature type="transmembrane region" description="Helical" evidence="17">
    <location>
        <begin position="105"/>
        <end position="128"/>
    </location>
</feature>
<comment type="function">
    <text evidence="1 17">Component of the ubiquinol-cytochrome c reductase complex (complex III or cytochrome b-c1 complex) that is part of the mitochondrial respiratory chain. The b-c1 complex mediates electron transfer from ubiquinol to cytochrome c. Contributes to the generation of a proton gradient across the mitochondrial membrane that is then used for ATP synthesis.</text>
</comment>
<dbReference type="CDD" id="cd00290">
    <property type="entry name" value="cytochrome_b_C"/>
    <property type="match status" value="1"/>
</dbReference>
<feature type="transmembrane region" description="Helical" evidence="17">
    <location>
        <begin position="27"/>
        <end position="51"/>
    </location>
</feature>
<evidence type="ECO:0000256" key="3">
    <source>
        <dbReference type="ARBA" id="ARBA00011649"/>
    </source>
</evidence>
<evidence type="ECO:0000256" key="7">
    <source>
        <dbReference type="ARBA" id="ARBA00022660"/>
    </source>
</evidence>
<feature type="transmembrane region" description="Helical" evidence="17">
    <location>
        <begin position="71"/>
        <end position="93"/>
    </location>
</feature>
<evidence type="ECO:0000259" key="19">
    <source>
        <dbReference type="PROSITE" id="PS51003"/>
    </source>
</evidence>
<name>A0A0S3M451_STREA</name>
<evidence type="ECO:0000256" key="11">
    <source>
        <dbReference type="ARBA" id="ARBA00022982"/>
    </source>
</evidence>
<dbReference type="InterPro" id="IPR048259">
    <property type="entry name" value="Cytochrome_b_N_euk/bac"/>
</dbReference>
<evidence type="ECO:0000256" key="1">
    <source>
        <dbReference type="ARBA" id="ARBA00002566"/>
    </source>
</evidence>
<evidence type="ECO:0000256" key="10">
    <source>
        <dbReference type="ARBA" id="ARBA00022792"/>
    </source>
</evidence>
<keyword evidence="15 17" id="KW-0496">Mitochondrion</keyword>
<dbReference type="GeneID" id="26373684"/>
<dbReference type="PANTHER" id="PTHR19271:SF16">
    <property type="entry name" value="CYTOCHROME B"/>
    <property type="match status" value="1"/>
</dbReference>
<feature type="transmembrane region" description="Helical" evidence="17">
    <location>
        <begin position="134"/>
        <end position="159"/>
    </location>
</feature>
<evidence type="ECO:0000259" key="18">
    <source>
        <dbReference type="PROSITE" id="PS51002"/>
    </source>
</evidence>
<keyword evidence="13 17" id="KW-0408">Iron</keyword>
<evidence type="ECO:0000256" key="8">
    <source>
        <dbReference type="ARBA" id="ARBA00022692"/>
    </source>
</evidence>
<evidence type="ECO:0000256" key="17">
    <source>
        <dbReference type="RuleBase" id="RU362117"/>
    </source>
</evidence>
<keyword evidence="9 17" id="KW-0479">Metal-binding</keyword>
<feature type="transmembrane region" description="Helical" evidence="17">
    <location>
        <begin position="311"/>
        <end position="330"/>
    </location>
</feature>
<dbReference type="InterPro" id="IPR048260">
    <property type="entry name" value="Cytochrome_b_C_euk/bac"/>
</dbReference>
<evidence type="ECO:0000256" key="2">
    <source>
        <dbReference type="ARBA" id="ARBA00004448"/>
    </source>
</evidence>
<dbReference type="GO" id="GO:0005743">
    <property type="term" value="C:mitochondrial inner membrane"/>
    <property type="evidence" value="ECO:0007669"/>
    <property type="project" value="UniProtKB-SubCell"/>
</dbReference>
<dbReference type="Pfam" id="PF00032">
    <property type="entry name" value="Cytochrom_B_C"/>
    <property type="match status" value="1"/>
</dbReference>
<keyword evidence="6 17" id="KW-0349">Heme</keyword>
<dbReference type="PANTHER" id="PTHR19271">
    <property type="entry name" value="CYTOCHROME B"/>
    <property type="match status" value="1"/>
</dbReference>
<dbReference type="GO" id="GO:0006122">
    <property type="term" value="P:mitochondrial electron transport, ubiquinol to cytochrome c"/>
    <property type="evidence" value="ECO:0007669"/>
    <property type="project" value="TreeGrafter"/>
</dbReference>
<accession>A0A0S3M451</accession>
<keyword evidence="8 17" id="KW-0812">Transmembrane</keyword>
<feature type="domain" description="Cytochrome b/b6 C-terminal region profile" evidence="19">
    <location>
        <begin position="204"/>
        <end position="367"/>
    </location>
</feature>
<dbReference type="PROSITE" id="PS51002">
    <property type="entry name" value="CYTB_NTER"/>
    <property type="match status" value="1"/>
</dbReference>
<dbReference type="SUPFAM" id="SSF81648">
    <property type="entry name" value="a domain/subunit of cytochrome bc1 complex (Ubiquinol-cytochrome c reductase)"/>
    <property type="match status" value="1"/>
</dbReference>
<evidence type="ECO:0000256" key="13">
    <source>
        <dbReference type="ARBA" id="ARBA00023004"/>
    </source>
</evidence>
<dbReference type="GO" id="GO:0016491">
    <property type="term" value="F:oxidoreductase activity"/>
    <property type="evidence" value="ECO:0007669"/>
    <property type="project" value="UniProtKB-UniRule"/>
</dbReference>
<dbReference type="CTD" id="4519"/>
<organism evidence="20">
    <name type="scientific">Strongyloides papillosus</name>
    <name type="common">Intestinal threadworm</name>
    <dbReference type="NCBI Taxonomy" id="174720"/>
    <lineage>
        <taxon>Eukaryota</taxon>
        <taxon>Metazoa</taxon>
        <taxon>Ecdysozoa</taxon>
        <taxon>Nematoda</taxon>
        <taxon>Chromadorea</taxon>
        <taxon>Rhabditida</taxon>
        <taxon>Tylenchina</taxon>
        <taxon>Panagrolaimomorpha</taxon>
        <taxon>Strongyloidoidea</taxon>
        <taxon>Strongyloididae</taxon>
        <taxon>Strongyloides</taxon>
    </lineage>
</organism>
<sequence length="367" mass="42342">MPVLFKLLKNSLINLPASKSLTLHWNYGSMLGMVIASQVLTGLLLSMYYTADASLAFDSVQYIMREVNNGWFIRLMHMNGASLLFIFLYLHFFKGLFMQSYRLKMVWVSGLVMFLLIMGISFMGYVLVWAQMSFWAAVVITSLLSVIPYFGNSLVMWVWGGFSVGSSTLKFLFVLHFLLPWLLFVLLLVHLVMLHKTGSTSSLYCHGDYDKINFYPYYWIKDGYNILVFMGFIAFMLVFPYFFSDPEMFIAADPMTSPAHIVPEWYFLFAYAILRAIPNKVLGVLALLASVCVFFLFAFNKSYTAPLANLNKFMVFNFLFICIILSWLGQCPVEAPFYYLSVVFTCLYFACVLLMLFSNWFSHQLFK</sequence>
<gene>
    <name evidence="20" type="primary">CYTB</name>
</gene>
<feature type="transmembrane region" description="Helical" evidence="17">
    <location>
        <begin position="336"/>
        <end position="357"/>
    </location>
</feature>
<dbReference type="EMBL" id="LC050210">
    <property type="protein sequence ID" value="BAT21189.1"/>
    <property type="molecule type" value="Genomic_DNA"/>
</dbReference>
<dbReference type="InterPro" id="IPR005798">
    <property type="entry name" value="Cyt_b/b6_C"/>
</dbReference>
<comment type="subunit">
    <text evidence="3">The main subunits of complex b-c1 are: cytochrome b, cytochrome c1 and the Rieske protein.</text>
</comment>
<keyword evidence="10" id="KW-0999">Mitochondrion inner membrane</keyword>
<keyword evidence="5 17" id="KW-0813">Transport</keyword>
<reference evidence="20" key="1">
    <citation type="submission" date="2015-04" db="EMBL/GenBank/DDBJ databases">
        <title>Genome, transcriptome and proteome adaptations to nematode parasitism in Strongyloides.</title>
        <authorList>
            <person name="Hunt V."/>
            <person name="Tsai I.J."/>
            <person name="Coghlan A."/>
            <person name="Reid A.J."/>
            <person name="Holroyd N."/>
            <person name="Foth B."/>
            <person name="Tracey A."/>
            <person name="Cotton J.A."/>
            <person name="Stanley E."/>
            <person name="Beasley H."/>
            <person name="Bennett H."/>
            <person name="Brooks K."/>
            <person name="Kikuchi T."/>
            <person name="Viney M."/>
            <person name="Berriman M."/>
        </authorList>
    </citation>
    <scope>NUCLEOTIDE SEQUENCE</scope>
    <source>
        <strain evidence="20">LIN</strain>
    </source>
</reference>
<keyword evidence="7 17" id="KW-0679">Respiratory chain</keyword>
<feature type="transmembrane region" description="Helical" evidence="17">
    <location>
        <begin position="171"/>
        <end position="193"/>
    </location>
</feature>
<evidence type="ECO:0000256" key="5">
    <source>
        <dbReference type="ARBA" id="ARBA00022448"/>
    </source>
</evidence>
<protein>
    <recommendedName>
        <fullName evidence="4 17">Cytochrome b</fullName>
    </recommendedName>
</protein>
<dbReference type="InterPro" id="IPR005797">
    <property type="entry name" value="Cyt_b/b6_N"/>
</dbReference>
<keyword evidence="11 17" id="KW-0249">Electron transport</keyword>
<proteinExistence type="inferred from homology"/>
<evidence type="ECO:0000313" key="20">
    <source>
        <dbReference type="EMBL" id="BAT21189.1"/>
    </source>
</evidence>
<dbReference type="Pfam" id="PF00033">
    <property type="entry name" value="Cytochrome_B"/>
    <property type="match status" value="1"/>
</dbReference>
<dbReference type="GO" id="GO:0046872">
    <property type="term" value="F:metal ion binding"/>
    <property type="evidence" value="ECO:0007669"/>
    <property type="project" value="UniProtKB-UniRule"/>
</dbReference>
<feature type="transmembrane region" description="Helical" evidence="17">
    <location>
        <begin position="224"/>
        <end position="243"/>
    </location>
</feature>
<evidence type="ECO:0000256" key="15">
    <source>
        <dbReference type="ARBA" id="ARBA00023128"/>
    </source>
</evidence>
<dbReference type="SUPFAM" id="SSF81342">
    <property type="entry name" value="Transmembrane di-heme cytochromes"/>
    <property type="match status" value="1"/>
</dbReference>
<feature type="transmembrane region" description="Helical" evidence="17">
    <location>
        <begin position="280"/>
        <end position="299"/>
    </location>
</feature>
<dbReference type="InterPro" id="IPR016174">
    <property type="entry name" value="Di-haem_cyt_TM"/>
</dbReference>
<feature type="domain" description="Cytochrome b/b6 N-terminal region profile" evidence="18">
    <location>
        <begin position="1"/>
        <end position="203"/>
    </location>
</feature>
<evidence type="ECO:0000256" key="4">
    <source>
        <dbReference type="ARBA" id="ARBA00013531"/>
    </source>
</evidence>